<comment type="catalytic activity">
    <reaction evidence="1">
        <text>Transfers a segment of a (1-&gt;4)-alpha-D-glucan chain to a primary hydroxy group in a similar glucan chain.</text>
        <dbReference type="EC" id="2.4.1.18"/>
    </reaction>
</comment>
<dbReference type="InterPro" id="IPR006047">
    <property type="entry name" value="GH13_cat_dom"/>
</dbReference>
<dbReference type="CDD" id="cd11321">
    <property type="entry name" value="AmyAc_bac_euk_BE"/>
    <property type="match status" value="1"/>
</dbReference>
<evidence type="ECO:0000256" key="4">
    <source>
        <dbReference type="ARBA" id="ARBA00022676"/>
    </source>
</evidence>
<gene>
    <name evidence="7" type="primary">glgB_6</name>
    <name evidence="7" type="ORF">SDC9_18309</name>
</gene>
<keyword evidence="4 7" id="KW-0328">Glycosyltransferase</keyword>
<dbReference type="InterPro" id="IPR006048">
    <property type="entry name" value="A-amylase/branching_C"/>
</dbReference>
<dbReference type="SMART" id="SM00642">
    <property type="entry name" value="Aamy"/>
    <property type="match status" value="1"/>
</dbReference>
<proteinExistence type="inferred from homology"/>
<dbReference type="Gene3D" id="3.20.20.80">
    <property type="entry name" value="Glycosidases"/>
    <property type="match status" value="1"/>
</dbReference>
<dbReference type="Pfam" id="PF02922">
    <property type="entry name" value="CBM_48"/>
    <property type="match status" value="1"/>
</dbReference>
<dbReference type="InterPro" id="IPR037439">
    <property type="entry name" value="Branching_enzy"/>
</dbReference>
<reference evidence="7" key="1">
    <citation type="submission" date="2019-08" db="EMBL/GenBank/DDBJ databases">
        <authorList>
            <person name="Kucharzyk K."/>
            <person name="Murdoch R.W."/>
            <person name="Higgins S."/>
            <person name="Loffler F."/>
        </authorList>
    </citation>
    <scope>NUCLEOTIDE SEQUENCE</scope>
</reference>
<dbReference type="PIRSF" id="PIRSF000463">
    <property type="entry name" value="GlgB"/>
    <property type="match status" value="1"/>
</dbReference>
<dbReference type="GO" id="GO:0004553">
    <property type="term" value="F:hydrolase activity, hydrolyzing O-glycosyl compounds"/>
    <property type="evidence" value="ECO:0007669"/>
    <property type="project" value="InterPro"/>
</dbReference>
<dbReference type="Pfam" id="PF02806">
    <property type="entry name" value="Alpha-amylase_C"/>
    <property type="match status" value="1"/>
</dbReference>
<dbReference type="EMBL" id="VSSQ01000066">
    <property type="protein sequence ID" value="MPL72524.1"/>
    <property type="molecule type" value="Genomic_DNA"/>
</dbReference>
<evidence type="ECO:0000256" key="1">
    <source>
        <dbReference type="ARBA" id="ARBA00000826"/>
    </source>
</evidence>
<dbReference type="CDD" id="cd02854">
    <property type="entry name" value="E_set_GBE_euk_N"/>
    <property type="match status" value="1"/>
</dbReference>
<feature type="domain" description="Glycosyl hydrolase family 13 catalytic" evidence="6">
    <location>
        <begin position="178"/>
        <end position="534"/>
    </location>
</feature>
<sequence>MEELKLWRDDPWLEPWKRDIWSRHEIAAIRMAEMSQGELRLADAINNHLYYCTHLEGSKRIFREWAPNASAIYLLCDKNGWKKDSAFLFNSVGDGNWELRLDADLLAHGDNYKWLVQWNGGEGERIPAYATRVVQDPDNKLFAAQVWDTGDYKWKNRRPVQSETPLIYEAHIGMSTEEAGVGSYNHFRENILPYIAKTGYNTIQLMAIQEHPYYGSFGYQVSSFYAPSSRFGTPDELKMLIDEAHGYGISVILDIVHSHSVSNTLEGLSEIDGTRDLYFHSGERGDHPAWGSRCFNYGKDQVIRFLLSNCKYWLEEFNFDGFRFDGITSMLYYDHGLGKSFTDYSSYFSGNIDNDAFIYLVLANRVIKECNPSAITIAEDVSGLPGLGAPFTAGGVGFDYRMSMGIADLWIKLIKERRDEDWNMEELYHELTSKRDDEKTVSYAECHDQAMVGDKTIIFRLLDAEMYTSMERETRSITLDRGIALHKMIRLITSSTAGNGYLTFMGNEFGHPEWIDFPREGNGWSYHYARRQWNLAFDKRLKYSWLLEFEKEMLSLLKRGSLFGKRPTKVLQHNERQLIAYLRGDYLFAFNFSPLNSYTDLRVDAPAGEYKHLIDTDMKIFGGYGRVEKGCVHFSMQEGDSNFIKIYLPSRCGIVFKKVR</sequence>
<protein>
    <recommendedName>
        <fullName evidence="3">1,4-alpha-glucan branching enzyme</fullName>
        <ecNumber evidence="3">2.4.1.18</ecNumber>
    </recommendedName>
</protein>
<name>A0A644TZZ3_9ZZZZ</name>
<dbReference type="AlphaFoldDB" id="A0A644TZZ3"/>
<dbReference type="PANTHER" id="PTHR43651:SF3">
    <property type="entry name" value="1,4-ALPHA-GLUCAN-BRANCHING ENZYME"/>
    <property type="match status" value="1"/>
</dbReference>
<dbReference type="Gene3D" id="2.60.40.10">
    <property type="entry name" value="Immunoglobulins"/>
    <property type="match status" value="1"/>
</dbReference>
<dbReference type="InterPro" id="IPR004193">
    <property type="entry name" value="Glyco_hydro_13_N"/>
</dbReference>
<dbReference type="SUPFAM" id="SSF51011">
    <property type="entry name" value="Glycosyl hydrolase domain"/>
    <property type="match status" value="1"/>
</dbReference>
<keyword evidence="5 7" id="KW-0808">Transferase</keyword>
<dbReference type="SUPFAM" id="SSF81296">
    <property type="entry name" value="E set domains"/>
    <property type="match status" value="1"/>
</dbReference>
<evidence type="ECO:0000256" key="2">
    <source>
        <dbReference type="ARBA" id="ARBA00009000"/>
    </source>
</evidence>
<evidence type="ECO:0000256" key="5">
    <source>
        <dbReference type="ARBA" id="ARBA00022679"/>
    </source>
</evidence>
<evidence type="ECO:0000259" key="6">
    <source>
        <dbReference type="SMART" id="SM00642"/>
    </source>
</evidence>
<organism evidence="7">
    <name type="scientific">bioreactor metagenome</name>
    <dbReference type="NCBI Taxonomy" id="1076179"/>
    <lineage>
        <taxon>unclassified sequences</taxon>
        <taxon>metagenomes</taxon>
        <taxon>ecological metagenomes</taxon>
    </lineage>
</organism>
<dbReference type="EC" id="2.4.1.18" evidence="3"/>
<accession>A0A644TZZ3</accession>
<dbReference type="PANTHER" id="PTHR43651">
    <property type="entry name" value="1,4-ALPHA-GLUCAN-BRANCHING ENZYME"/>
    <property type="match status" value="1"/>
</dbReference>
<dbReference type="Pfam" id="PF00128">
    <property type="entry name" value="Alpha-amylase"/>
    <property type="match status" value="1"/>
</dbReference>
<dbReference type="FunFam" id="3.20.20.80:FF:000001">
    <property type="entry name" value="1,4-alpha-glucan branching enzyme"/>
    <property type="match status" value="1"/>
</dbReference>
<dbReference type="GO" id="GO:0005978">
    <property type="term" value="P:glycogen biosynthetic process"/>
    <property type="evidence" value="ECO:0007669"/>
    <property type="project" value="InterPro"/>
</dbReference>
<dbReference type="InterPro" id="IPR014756">
    <property type="entry name" value="Ig_E-set"/>
</dbReference>
<dbReference type="InterPro" id="IPR017853">
    <property type="entry name" value="GH"/>
</dbReference>
<dbReference type="Gene3D" id="2.60.40.1180">
    <property type="entry name" value="Golgi alpha-mannosidase II"/>
    <property type="match status" value="1"/>
</dbReference>
<dbReference type="InterPro" id="IPR013780">
    <property type="entry name" value="Glyco_hydro_b"/>
</dbReference>
<dbReference type="GO" id="GO:0003844">
    <property type="term" value="F:1,4-alpha-glucan branching enzyme activity"/>
    <property type="evidence" value="ECO:0007669"/>
    <property type="project" value="UniProtKB-EC"/>
</dbReference>
<evidence type="ECO:0000256" key="3">
    <source>
        <dbReference type="ARBA" id="ARBA00012541"/>
    </source>
</evidence>
<dbReference type="SUPFAM" id="SSF51445">
    <property type="entry name" value="(Trans)glycosidases"/>
    <property type="match status" value="1"/>
</dbReference>
<dbReference type="GO" id="GO:0043169">
    <property type="term" value="F:cation binding"/>
    <property type="evidence" value="ECO:0007669"/>
    <property type="project" value="InterPro"/>
</dbReference>
<comment type="caution">
    <text evidence="7">The sequence shown here is derived from an EMBL/GenBank/DDBJ whole genome shotgun (WGS) entry which is preliminary data.</text>
</comment>
<dbReference type="InterPro" id="IPR013783">
    <property type="entry name" value="Ig-like_fold"/>
</dbReference>
<dbReference type="GO" id="GO:0005737">
    <property type="term" value="C:cytoplasm"/>
    <property type="evidence" value="ECO:0007669"/>
    <property type="project" value="TreeGrafter"/>
</dbReference>
<comment type="similarity">
    <text evidence="2">Belongs to the glycosyl hydrolase 13 family. GlgB subfamily.</text>
</comment>
<evidence type="ECO:0000313" key="7">
    <source>
        <dbReference type="EMBL" id="MPL72524.1"/>
    </source>
</evidence>